<evidence type="ECO:0000256" key="8">
    <source>
        <dbReference type="ARBA" id="ARBA00022989"/>
    </source>
</evidence>
<dbReference type="NCBIfam" id="TIGR00054">
    <property type="entry name" value="RIP metalloprotease RseP"/>
    <property type="match status" value="1"/>
</dbReference>
<dbReference type="EMBL" id="JADEXP010000362">
    <property type="protein sequence ID" value="MBE9070037.1"/>
    <property type="molecule type" value="Genomic_DNA"/>
</dbReference>
<comment type="similarity">
    <text evidence="3 11">Belongs to the peptidase M50B family.</text>
</comment>
<feature type="transmembrane region" description="Helical" evidence="11">
    <location>
        <begin position="93"/>
        <end position="113"/>
    </location>
</feature>
<keyword evidence="6 11" id="KW-0378">Hydrolase</keyword>
<dbReference type="Proteomes" id="UP000615026">
    <property type="component" value="Unassembled WGS sequence"/>
</dbReference>
<feature type="transmembrane region" description="Helical" evidence="11">
    <location>
        <begin position="282"/>
        <end position="302"/>
    </location>
</feature>
<dbReference type="PANTHER" id="PTHR42837:SF2">
    <property type="entry name" value="MEMBRANE METALLOPROTEASE ARASP2, CHLOROPLASTIC-RELATED"/>
    <property type="match status" value="1"/>
</dbReference>
<dbReference type="EC" id="3.4.24.-" evidence="11"/>
<evidence type="ECO:0000256" key="9">
    <source>
        <dbReference type="ARBA" id="ARBA00023049"/>
    </source>
</evidence>
<keyword evidence="5 11" id="KW-0812">Transmembrane</keyword>
<comment type="subcellular location">
    <subcellularLocation>
        <location evidence="2">Membrane</location>
        <topology evidence="2">Multi-pass membrane protein</topology>
    </subcellularLocation>
</comment>
<dbReference type="Pfam" id="PF17820">
    <property type="entry name" value="PDZ_6"/>
    <property type="match status" value="1"/>
</dbReference>
<gene>
    <name evidence="13" type="primary">rseP</name>
    <name evidence="13" type="ORF">IQ260_25685</name>
</gene>
<reference evidence="13" key="1">
    <citation type="submission" date="2020-10" db="EMBL/GenBank/DDBJ databases">
        <authorList>
            <person name="Castelo-Branco R."/>
            <person name="Eusebio N."/>
            <person name="Adriana R."/>
            <person name="Vieira A."/>
            <person name="Brugerolle De Fraissinette N."/>
            <person name="Rezende De Castro R."/>
            <person name="Schneider M.P."/>
            <person name="Vasconcelos V."/>
            <person name="Leao P.N."/>
        </authorList>
    </citation>
    <scope>NUCLEOTIDE SEQUENCE</scope>
    <source>
        <strain evidence="13">LEGE 11479</strain>
    </source>
</reference>
<comment type="cofactor">
    <cofactor evidence="1 11">
        <name>Zn(2+)</name>
        <dbReference type="ChEBI" id="CHEBI:29105"/>
    </cofactor>
</comment>
<comment type="caution">
    <text evidence="13">The sequence shown here is derived from an EMBL/GenBank/DDBJ whole genome shotgun (WGS) entry which is preliminary data.</text>
</comment>
<accession>A0A928ZYV6</accession>
<dbReference type="Gene3D" id="2.30.42.10">
    <property type="match status" value="1"/>
</dbReference>
<dbReference type="InterPro" id="IPR001478">
    <property type="entry name" value="PDZ"/>
</dbReference>
<dbReference type="GO" id="GO:0006508">
    <property type="term" value="P:proteolysis"/>
    <property type="evidence" value="ECO:0007669"/>
    <property type="project" value="UniProtKB-KW"/>
</dbReference>
<evidence type="ECO:0000256" key="6">
    <source>
        <dbReference type="ARBA" id="ARBA00022801"/>
    </source>
</evidence>
<name>A0A928ZYV6_LEPEC</name>
<keyword evidence="11" id="KW-0479">Metal-binding</keyword>
<keyword evidence="4" id="KW-0645">Protease</keyword>
<proteinExistence type="inferred from homology"/>
<dbReference type="PANTHER" id="PTHR42837">
    <property type="entry name" value="REGULATOR OF SIGMA-E PROTEASE RSEP"/>
    <property type="match status" value="1"/>
</dbReference>
<evidence type="ECO:0000259" key="12">
    <source>
        <dbReference type="SMART" id="SM00228"/>
    </source>
</evidence>
<dbReference type="CDD" id="cd06163">
    <property type="entry name" value="S2P-M50_PDZ_RseP-like"/>
    <property type="match status" value="1"/>
</dbReference>
<organism evidence="13 14">
    <name type="scientific">Leptolyngbya cf. ectocarpi LEGE 11479</name>
    <dbReference type="NCBI Taxonomy" id="1828722"/>
    <lineage>
        <taxon>Bacteria</taxon>
        <taxon>Bacillati</taxon>
        <taxon>Cyanobacteriota</taxon>
        <taxon>Cyanophyceae</taxon>
        <taxon>Leptolyngbyales</taxon>
        <taxon>Leptolyngbyaceae</taxon>
        <taxon>Leptolyngbya group</taxon>
        <taxon>Leptolyngbya</taxon>
    </lineage>
</organism>
<evidence type="ECO:0000256" key="3">
    <source>
        <dbReference type="ARBA" id="ARBA00007931"/>
    </source>
</evidence>
<dbReference type="CDD" id="cd23081">
    <property type="entry name" value="cpPDZ_EcRseP-like"/>
    <property type="match status" value="1"/>
</dbReference>
<keyword evidence="9 11" id="KW-0482">Metalloprotease</keyword>
<evidence type="ECO:0000256" key="2">
    <source>
        <dbReference type="ARBA" id="ARBA00004141"/>
    </source>
</evidence>
<keyword evidence="8 11" id="KW-1133">Transmembrane helix</keyword>
<dbReference type="InterPro" id="IPR036034">
    <property type="entry name" value="PDZ_sf"/>
</dbReference>
<protein>
    <recommendedName>
        <fullName evidence="11">Zinc metalloprotease</fullName>
        <ecNumber evidence="11">3.4.24.-</ecNumber>
    </recommendedName>
</protein>
<evidence type="ECO:0000256" key="7">
    <source>
        <dbReference type="ARBA" id="ARBA00022833"/>
    </source>
</evidence>
<evidence type="ECO:0000256" key="4">
    <source>
        <dbReference type="ARBA" id="ARBA00022670"/>
    </source>
</evidence>
<dbReference type="Pfam" id="PF02163">
    <property type="entry name" value="Peptidase_M50"/>
    <property type="match status" value="1"/>
</dbReference>
<keyword evidence="14" id="KW-1185">Reference proteome</keyword>
<dbReference type="InterPro" id="IPR008915">
    <property type="entry name" value="Peptidase_M50"/>
</dbReference>
<evidence type="ECO:0000256" key="11">
    <source>
        <dbReference type="RuleBase" id="RU362031"/>
    </source>
</evidence>
<keyword evidence="7 11" id="KW-0862">Zinc</keyword>
<feature type="domain" description="PDZ" evidence="12">
    <location>
        <begin position="107"/>
        <end position="191"/>
    </location>
</feature>
<dbReference type="RefSeq" id="WP_193995918.1">
    <property type="nucleotide sequence ID" value="NZ_JADEXP010000362.1"/>
</dbReference>
<evidence type="ECO:0000256" key="1">
    <source>
        <dbReference type="ARBA" id="ARBA00001947"/>
    </source>
</evidence>
<dbReference type="InterPro" id="IPR004387">
    <property type="entry name" value="Pept_M50_Zn"/>
</dbReference>
<dbReference type="SUPFAM" id="SSF50156">
    <property type="entry name" value="PDZ domain-like"/>
    <property type="match status" value="1"/>
</dbReference>
<feature type="transmembrane region" description="Helical" evidence="11">
    <location>
        <begin position="332"/>
        <end position="350"/>
    </location>
</feature>
<keyword evidence="10 11" id="KW-0472">Membrane</keyword>
<dbReference type="GO" id="GO:0016020">
    <property type="term" value="C:membrane"/>
    <property type="evidence" value="ECO:0007669"/>
    <property type="project" value="UniProtKB-SubCell"/>
</dbReference>
<evidence type="ECO:0000256" key="10">
    <source>
        <dbReference type="ARBA" id="ARBA00023136"/>
    </source>
</evidence>
<sequence length="364" mass="39530">MSVLAVISVIAILIFVHELGHFLAARLQGIHVNRFSIGFGPILWKYQGSRTEYALRALPLGGFVGFPMEEESDNSFAPDDPNLLQNRPVLDRAIVMSAGVIANLLFAYLVFVVQFTSVGVPQNFVPEPGVLIPQVMSSTSPAAQAGIKAGDIILSVDKQFLDQGEENVQTLIDAIQTSPNEPVDLLIQRGKQELTLTVTPDISPEGKPVIGVQLYPNGKFSYKRSGNPIKVLKFAADEFQNVFIRTAQGFYALVTNFSEMSSQVSSPVGIVDQGRTMADSNIISLFPFTALISVNLAIINILPLPALDGGQLAFLLVEALLGKPLPRRIQESVMQTGLLLFLGLGGILIARDIARLEIFQNVFQ</sequence>
<dbReference type="InterPro" id="IPR041489">
    <property type="entry name" value="PDZ_6"/>
</dbReference>
<evidence type="ECO:0000313" key="13">
    <source>
        <dbReference type="EMBL" id="MBE9070037.1"/>
    </source>
</evidence>
<dbReference type="GO" id="GO:0004222">
    <property type="term" value="F:metalloendopeptidase activity"/>
    <property type="evidence" value="ECO:0007669"/>
    <property type="project" value="InterPro"/>
</dbReference>
<dbReference type="AlphaFoldDB" id="A0A928ZYV6"/>
<dbReference type="GO" id="GO:0046872">
    <property type="term" value="F:metal ion binding"/>
    <property type="evidence" value="ECO:0007669"/>
    <property type="project" value="UniProtKB-KW"/>
</dbReference>
<dbReference type="SMART" id="SM00228">
    <property type="entry name" value="PDZ"/>
    <property type="match status" value="1"/>
</dbReference>
<evidence type="ECO:0000313" key="14">
    <source>
        <dbReference type="Proteomes" id="UP000615026"/>
    </source>
</evidence>
<evidence type="ECO:0000256" key="5">
    <source>
        <dbReference type="ARBA" id="ARBA00022692"/>
    </source>
</evidence>